<dbReference type="InParanoid" id="D2VIM8"/>
<evidence type="ECO:0000259" key="1">
    <source>
        <dbReference type="SMART" id="SM00849"/>
    </source>
</evidence>
<dbReference type="EMBL" id="GG738874">
    <property type="protein sequence ID" value="EFC43299.1"/>
    <property type="molecule type" value="Genomic_DNA"/>
</dbReference>
<evidence type="ECO:0000313" key="3">
    <source>
        <dbReference type="Proteomes" id="UP000006671"/>
    </source>
</evidence>
<feature type="domain" description="Metallo-beta-lactamase" evidence="1">
    <location>
        <begin position="77"/>
        <end position="276"/>
    </location>
</feature>
<dbReference type="PANTHER" id="PTHR42951:SF17">
    <property type="entry name" value="METALLO-BETA-LACTAMASE DOMAIN-CONTAINING PROTEIN"/>
    <property type="match status" value="1"/>
</dbReference>
<dbReference type="Gene3D" id="3.60.15.10">
    <property type="entry name" value="Ribonuclease Z/Hydroxyacylglutathione hydrolase-like"/>
    <property type="match status" value="1"/>
</dbReference>
<dbReference type="SUPFAM" id="SSF56281">
    <property type="entry name" value="Metallo-hydrolase/oxidoreductase"/>
    <property type="match status" value="1"/>
</dbReference>
<dbReference type="InterPro" id="IPR050855">
    <property type="entry name" value="NDM-1-like"/>
</dbReference>
<reference evidence="2 3" key="1">
    <citation type="journal article" date="2010" name="Cell">
        <title>The genome of Naegleria gruberi illuminates early eukaryotic versatility.</title>
        <authorList>
            <person name="Fritz-Laylin L.K."/>
            <person name="Prochnik S.E."/>
            <person name="Ginger M.L."/>
            <person name="Dacks J.B."/>
            <person name="Carpenter M.L."/>
            <person name="Field M.C."/>
            <person name="Kuo A."/>
            <person name="Paredez A."/>
            <person name="Chapman J."/>
            <person name="Pham J."/>
            <person name="Shu S."/>
            <person name="Neupane R."/>
            <person name="Cipriano M."/>
            <person name="Mancuso J."/>
            <person name="Tu H."/>
            <person name="Salamov A."/>
            <person name="Lindquist E."/>
            <person name="Shapiro H."/>
            <person name="Lucas S."/>
            <person name="Grigoriev I.V."/>
            <person name="Cande W.Z."/>
            <person name="Fulton C."/>
            <person name="Rokhsar D.S."/>
            <person name="Dawson S.C."/>
        </authorList>
    </citation>
    <scope>NUCLEOTIDE SEQUENCE [LARGE SCALE GENOMIC DNA]</scope>
    <source>
        <strain evidence="2 3">NEG-M</strain>
    </source>
</reference>
<dbReference type="InterPro" id="IPR036866">
    <property type="entry name" value="RibonucZ/Hydroxyglut_hydro"/>
</dbReference>
<dbReference type="RefSeq" id="XP_002676043.1">
    <property type="nucleotide sequence ID" value="XM_002675997.1"/>
</dbReference>
<dbReference type="GeneID" id="8861974"/>
<proteinExistence type="predicted"/>
<dbReference type="OrthoDB" id="10250730at2759"/>
<dbReference type="AlphaFoldDB" id="D2VIM8"/>
<evidence type="ECO:0000313" key="2">
    <source>
        <dbReference type="EMBL" id="EFC43299.1"/>
    </source>
</evidence>
<dbReference type="VEuPathDB" id="AmoebaDB:NAEGRDRAFT_68733"/>
<gene>
    <name evidence="2" type="ORF">NAEGRDRAFT_68733</name>
</gene>
<dbReference type="InterPro" id="IPR001279">
    <property type="entry name" value="Metallo-B-lactamas"/>
</dbReference>
<name>D2VIM8_NAEGR</name>
<dbReference type="Proteomes" id="UP000006671">
    <property type="component" value="Unassembled WGS sequence"/>
</dbReference>
<sequence length="299" mass="34141">MKEKQRVEAILDGEVTIIDMSPKTNIFLIKCNWEECNSSSIQNQQPTSSTDNNNRDAHEIEISHESTHSTPQESSSSKYSHIKINKKAKYILIDTGTNGQEEKLIKVLDKELGITPNDLSLIVITHAHMDHAGTCWYLKKHFPHVPIAVPDLEYEMLRRGEPAPSTPTNLVAKILYIRGSRKKILPFEPDLRFKGGEHLEEFGVKASIVHMKGHTEGNIAVMLDNKKAAIMNDVMKGGFFSYGKPGYHLFYDDKMQILKNIKWAFDEGFQTFLVTHGYAFTREPLITWLEKELKQNKLM</sequence>
<dbReference type="Pfam" id="PF00753">
    <property type="entry name" value="Lactamase_B"/>
    <property type="match status" value="1"/>
</dbReference>
<organism evidence="3">
    <name type="scientific">Naegleria gruberi</name>
    <name type="common">Amoeba</name>
    <dbReference type="NCBI Taxonomy" id="5762"/>
    <lineage>
        <taxon>Eukaryota</taxon>
        <taxon>Discoba</taxon>
        <taxon>Heterolobosea</taxon>
        <taxon>Tetramitia</taxon>
        <taxon>Eutetramitia</taxon>
        <taxon>Vahlkampfiidae</taxon>
        <taxon>Naegleria</taxon>
    </lineage>
</organism>
<accession>D2VIM8</accession>
<protein>
    <submittedName>
        <fullName evidence="2">Predicted protein</fullName>
    </submittedName>
</protein>
<keyword evidence="3" id="KW-1185">Reference proteome</keyword>
<dbReference type="PANTHER" id="PTHR42951">
    <property type="entry name" value="METALLO-BETA-LACTAMASE DOMAIN-CONTAINING"/>
    <property type="match status" value="1"/>
</dbReference>
<dbReference type="KEGG" id="ngr:NAEGRDRAFT_68733"/>
<dbReference type="SMART" id="SM00849">
    <property type="entry name" value="Lactamase_B"/>
    <property type="match status" value="1"/>
</dbReference>